<evidence type="ECO:0000313" key="2">
    <source>
        <dbReference type="EMBL" id="KKU47818.1"/>
    </source>
</evidence>
<organism evidence="2 3">
    <name type="scientific">Candidatus Woesebacteria bacterium GW2011_GWF2_46_8</name>
    <dbReference type="NCBI Taxonomy" id="1618604"/>
    <lineage>
        <taxon>Bacteria</taxon>
        <taxon>Candidatus Woeseibacteriota</taxon>
    </lineage>
</organism>
<name>A0A0G1T0V3_9BACT</name>
<dbReference type="Pfam" id="PF00326">
    <property type="entry name" value="Peptidase_S9"/>
    <property type="match status" value="1"/>
</dbReference>
<dbReference type="AlphaFoldDB" id="A0A0G1T0V3"/>
<evidence type="ECO:0000313" key="3">
    <source>
        <dbReference type="Proteomes" id="UP000034831"/>
    </source>
</evidence>
<comment type="caution">
    <text evidence="2">The sequence shown here is derived from an EMBL/GenBank/DDBJ whole genome shotgun (WGS) entry which is preliminary data.</text>
</comment>
<dbReference type="Gene3D" id="3.40.50.1820">
    <property type="entry name" value="alpha/beta hydrolase"/>
    <property type="match status" value="1"/>
</dbReference>
<dbReference type="InterPro" id="IPR029058">
    <property type="entry name" value="AB_hydrolase_fold"/>
</dbReference>
<accession>A0A0G1T0V3</accession>
<dbReference type="InterPro" id="IPR001375">
    <property type="entry name" value="Peptidase_S9_cat"/>
</dbReference>
<dbReference type="SUPFAM" id="SSF53474">
    <property type="entry name" value="alpha/beta-Hydrolases"/>
    <property type="match status" value="1"/>
</dbReference>
<reference evidence="2 3" key="1">
    <citation type="journal article" date="2015" name="Nature">
        <title>rRNA introns, odd ribosomes, and small enigmatic genomes across a large radiation of phyla.</title>
        <authorList>
            <person name="Brown C.T."/>
            <person name="Hug L.A."/>
            <person name="Thomas B.C."/>
            <person name="Sharon I."/>
            <person name="Castelle C.J."/>
            <person name="Singh A."/>
            <person name="Wilkins M.J."/>
            <person name="Williams K.H."/>
            <person name="Banfield J.F."/>
        </authorList>
    </citation>
    <scope>NUCLEOTIDE SEQUENCE [LARGE SCALE GENOMIC DNA]</scope>
</reference>
<evidence type="ECO:0000259" key="1">
    <source>
        <dbReference type="Pfam" id="PF00326"/>
    </source>
</evidence>
<gene>
    <name evidence="2" type="ORF">UX67_C0028G0011</name>
</gene>
<dbReference type="EMBL" id="LCNC01000028">
    <property type="protein sequence ID" value="KKU47818.1"/>
    <property type="molecule type" value="Genomic_DNA"/>
</dbReference>
<dbReference type="InterPro" id="IPR050261">
    <property type="entry name" value="FrsA_esterase"/>
</dbReference>
<dbReference type="PANTHER" id="PTHR22946">
    <property type="entry name" value="DIENELACTONE HYDROLASE DOMAIN-CONTAINING PROTEIN-RELATED"/>
    <property type="match status" value="1"/>
</dbReference>
<dbReference type="GO" id="GO:0008236">
    <property type="term" value="F:serine-type peptidase activity"/>
    <property type="evidence" value="ECO:0007669"/>
    <property type="project" value="InterPro"/>
</dbReference>
<sequence length="224" mass="25125">MFRGYVDQKLYQTGDGTKRAGEYFAQNGFISVAPDFLGYGASATEAANIFESRFQTYTTALVLLNSLNSIPDWDGTNVFIWGHSNGGQIALTVLEITGSAIPTALWAPVSKPFPYSILYYTDESDDRGKLIRRELAQFEETYDPDLYALDLYYHRLAAPIQLHQGTGDDAVPKEWSDELAKKLEGLDIDLDYFVYPGADHNLNPAWNTVVARNVSFFEKHLTTD</sequence>
<dbReference type="GO" id="GO:0006508">
    <property type="term" value="P:proteolysis"/>
    <property type="evidence" value="ECO:0007669"/>
    <property type="project" value="InterPro"/>
</dbReference>
<feature type="domain" description="Peptidase S9 prolyl oligopeptidase catalytic" evidence="1">
    <location>
        <begin position="23"/>
        <end position="222"/>
    </location>
</feature>
<proteinExistence type="predicted"/>
<dbReference type="Proteomes" id="UP000034831">
    <property type="component" value="Unassembled WGS sequence"/>
</dbReference>
<protein>
    <submittedName>
        <fullName evidence="2">Peptidase</fullName>
    </submittedName>
</protein>